<dbReference type="PRINTS" id="PR00332">
    <property type="entry name" value="HISTRIAD"/>
</dbReference>
<dbReference type="CDD" id="cd01277">
    <property type="entry name" value="HINT_subgroup"/>
    <property type="match status" value="1"/>
</dbReference>
<dbReference type="KEGG" id="sgo:SGO_0537"/>
<name>A8AVP3_STRGC</name>
<reference evidence="5 6" key="1">
    <citation type="journal article" date="2007" name="J. Bacteriol.">
        <title>Genome-wide transcriptional changes in Streptococcus gordonii in response to competence signaling peptide.</title>
        <authorList>
            <person name="Vickerman M.M."/>
            <person name="Iobst S."/>
            <person name="Jesionowski A.M."/>
            <person name="Gill S.R."/>
        </authorList>
    </citation>
    <scope>NUCLEOTIDE SEQUENCE [LARGE SCALE GENOMIC DNA]</scope>
    <source>
        <strain evidence="6">Challis / ATCC 35105 / BCRC 15272 / CH1 / DL1 / V288</strain>
    </source>
</reference>
<dbReference type="InterPro" id="IPR011146">
    <property type="entry name" value="HIT-like"/>
</dbReference>
<dbReference type="Gene3D" id="3.30.428.10">
    <property type="entry name" value="HIT-like"/>
    <property type="match status" value="1"/>
</dbReference>
<dbReference type="PANTHER" id="PTHR46648:SF1">
    <property type="entry name" value="ADENOSINE 5'-MONOPHOSPHORAMIDASE HNT1"/>
    <property type="match status" value="1"/>
</dbReference>
<sequence>MGTALNPAKRLLFKTVSSVLQSPLLYQNLAKEVHFMTDCIFCKIIAGDIPAAKVYEDEAVLAFLDISQVTPGHTLVVPKQHFRNLLDMDGSSSSQLFERVPQIARKVMKVTDAAGMNIINNNEEIAGQTVFHTHVHLVPRYDENDDLKLTFVAHEPDFSELSRLAAEISQAID</sequence>
<dbReference type="EC" id="3.6.1.17" evidence="5"/>
<dbReference type="AlphaFoldDB" id="A8AVP3"/>
<dbReference type="FunFam" id="3.30.428.10:FF:000014">
    <property type="entry name" value="Putative histidine triad (HIT) protein"/>
    <property type="match status" value="1"/>
</dbReference>
<feature type="domain" description="HIT" evidence="4">
    <location>
        <begin position="40"/>
        <end position="149"/>
    </location>
</feature>
<dbReference type="HOGENOM" id="CLU_056776_3_2_9"/>
<dbReference type="STRING" id="467705.SGO_0537"/>
<dbReference type="eggNOG" id="COG0537">
    <property type="taxonomic scope" value="Bacteria"/>
</dbReference>
<evidence type="ECO:0000256" key="1">
    <source>
        <dbReference type="PIRSR" id="PIRSR601310-1"/>
    </source>
</evidence>
<keyword evidence="6" id="KW-1185">Reference proteome</keyword>
<feature type="active site" description="Tele-AMP-histidine intermediate" evidence="1">
    <location>
        <position position="134"/>
    </location>
</feature>
<evidence type="ECO:0000259" key="4">
    <source>
        <dbReference type="PROSITE" id="PS51084"/>
    </source>
</evidence>
<organism evidence="5 6">
    <name type="scientific">Streptococcus gordonii (strain Challis / ATCC 35105 / BCRC 15272 / CH1 / DL1 / V288)</name>
    <dbReference type="NCBI Taxonomy" id="467705"/>
    <lineage>
        <taxon>Bacteria</taxon>
        <taxon>Bacillati</taxon>
        <taxon>Bacillota</taxon>
        <taxon>Bacilli</taxon>
        <taxon>Lactobacillales</taxon>
        <taxon>Streptococcaceae</taxon>
        <taxon>Streptococcus</taxon>
    </lineage>
</organism>
<dbReference type="GO" id="GO:0009117">
    <property type="term" value="P:nucleotide metabolic process"/>
    <property type="evidence" value="ECO:0007669"/>
    <property type="project" value="TreeGrafter"/>
</dbReference>
<protein>
    <submittedName>
        <fullName evidence="5">HIT family protein</fullName>
        <ecNumber evidence="5">3.6.1.17</ecNumber>
    </submittedName>
</protein>
<gene>
    <name evidence="5" type="ordered locus">SGO_0537</name>
</gene>
<dbReference type="InterPro" id="IPR036265">
    <property type="entry name" value="HIT-like_sf"/>
</dbReference>
<dbReference type="PROSITE" id="PS51084">
    <property type="entry name" value="HIT_2"/>
    <property type="match status" value="1"/>
</dbReference>
<dbReference type="PROSITE" id="PS00892">
    <property type="entry name" value="HIT_1"/>
    <property type="match status" value="1"/>
</dbReference>
<dbReference type="InterPro" id="IPR001310">
    <property type="entry name" value="Histidine_triad_HIT"/>
</dbReference>
<feature type="short sequence motif" description="Histidine triad motif" evidence="2 3">
    <location>
        <begin position="132"/>
        <end position="136"/>
    </location>
</feature>
<evidence type="ECO:0000256" key="2">
    <source>
        <dbReference type="PIRSR" id="PIRSR601310-3"/>
    </source>
</evidence>
<dbReference type="EMBL" id="CP000725">
    <property type="protein sequence ID" value="ABV09376.1"/>
    <property type="molecule type" value="Genomic_DNA"/>
</dbReference>
<dbReference type="PANTHER" id="PTHR46648">
    <property type="entry name" value="HIT FAMILY PROTEIN 1"/>
    <property type="match status" value="1"/>
</dbReference>
<dbReference type="InterPro" id="IPR039384">
    <property type="entry name" value="HINT"/>
</dbReference>
<dbReference type="Proteomes" id="UP000001131">
    <property type="component" value="Chromosome"/>
</dbReference>
<proteinExistence type="predicted"/>
<evidence type="ECO:0000256" key="3">
    <source>
        <dbReference type="PROSITE-ProRule" id="PRU00464"/>
    </source>
</evidence>
<dbReference type="SUPFAM" id="SSF54197">
    <property type="entry name" value="HIT-like"/>
    <property type="match status" value="1"/>
</dbReference>
<dbReference type="GO" id="GO:0004081">
    <property type="term" value="F:bis(5'-nucleosyl)-tetraphosphatase (asymmetrical) activity"/>
    <property type="evidence" value="ECO:0007669"/>
    <property type="project" value="UniProtKB-EC"/>
</dbReference>
<evidence type="ECO:0000313" key="6">
    <source>
        <dbReference type="Proteomes" id="UP000001131"/>
    </source>
</evidence>
<dbReference type="InterPro" id="IPR019808">
    <property type="entry name" value="Histidine_triad_CS"/>
</dbReference>
<keyword evidence="5" id="KW-0378">Hydrolase</keyword>
<evidence type="ECO:0000313" key="5">
    <source>
        <dbReference type="EMBL" id="ABV09376.1"/>
    </source>
</evidence>
<dbReference type="Pfam" id="PF01230">
    <property type="entry name" value="HIT"/>
    <property type="match status" value="1"/>
</dbReference>
<accession>A8AVP3</accession>